<gene>
    <name evidence="1" type="ORF">GCM10023211_14610</name>
</gene>
<protein>
    <submittedName>
        <fullName evidence="1">Uncharacterized protein</fullName>
    </submittedName>
</protein>
<dbReference type="RefSeq" id="WP_345490418.1">
    <property type="nucleotide sequence ID" value="NZ_BAABHY010000001.1"/>
</dbReference>
<comment type="caution">
    <text evidence="1">The sequence shown here is derived from an EMBL/GenBank/DDBJ whole genome shotgun (WGS) entry which is preliminary data.</text>
</comment>
<evidence type="ECO:0000313" key="1">
    <source>
        <dbReference type="EMBL" id="GAA5110295.1"/>
    </source>
</evidence>
<name>A0ABP9N7Z1_9GAMM</name>
<organism evidence="1 2">
    <name type="scientific">Orbus sasakiae</name>
    <dbReference type="NCBI Taxonomy" id="1078475"/>
    <lineage>
        <taxon>Bacteria</taxon>
        <taxon>Pseudomonadati</taxon>
        <taxon>Pseudomonadota</taxon>
        <taxon>Gammaproteobacteria</taxon>
        <taxon>Orbales</taxon>
        <taxon>Orbaceae</taxon>
        <taxon>Orbus</taxon>
    </lineage>
</organism>
<proteinExistence type="predicted"/>
<keyword evidence="2" id="KW-1185">Reference proteome</keyword>
<dbReference type="Proteomes" id="UP001500171">
    <property type="component" value="Unassembled WGS sequence"/>
</dbReference>
<evidence type="ECO:0000313" key="2">
    <source>
        <dbReference type="Proteomes" id="UP001500171"/>
    </source>
</evidence>
<reference evidence="2" key="1">
    <citation type="journal article" date="2019" name="Int. J. Syst. Evol. Microbiol.">
        <title>The Global Catalogue of Microorganisms (GCM) 10K type strain sequencing project: providing services to taxonomists for standard genome sequencing and annotation.</title>
        <authorList>
            <consortium name="The Broad Institute Genomics Platform"/>
            <consortium name="The Broad Institute Genome Sequencing Center for Infectious Disease"/>
            <person name="Wu L."/>
            <person name="Ma J."/>
        </authorList>
    </citation>
    <scope>NUCLEOTIDE SEQUENCE [LARGE SCALE GENOMIC DNA]</scope>
    <source>
        <strain evidence="2">JCM 18050</strain>
    </source>
</reference>
<dbReference type="Gene3D" id="2.60.40.1080">
    <property type="match status" value="1"/>
</dbReference>
<accession>A0ABP9N7Z1</accession>
<sequence length="443" mass="48908">MAKTINKKEFIISVFTLFLPITLFANTKNIGITEDQVIGHAPQLIENADKYLSFSYDGKYFYSELGNHSVLDNYLPTLKFNDFTTQALSDDVYFDLDGDLKADINAITTQSMMLSWKDSTGKPIDSDDMDKTLGCDDLAGPYELTITANNIHIKSKYGNPSSNTVAILNKAYTINVGPGVCGIKPNNLDWYDGQTFNKNSGNTAPTMNGGGYTADFDPIHGFKYQPTLSAQTFPTIGYPDARFIYDMSGGATQYTWSIISNPGNAVTLDSTKGEVILISKPSGPIVIRASHIESGKDFDYSFTINKWIVPLGSDVSFREAAEYCRYYQKIKLGIDGPSVTSDEIASTYLPERSIFTNSPQTSADENWDGNYNVGTRAIDGSLFAEWGNVAENYAYGQWSWSTYFTAGQWKPNYFYTVAVSSGSIIPNSFSHPTMSKQNVACLL</sequence>
<dbReference type="EMBL" id="BAABHY010000001">
    <property type="protein sequence ID" value="GAA5110295.1"/>
    <property type="molecule type" value="Genomic_DNA"/>
</dbReference>